<proteinExistence type="predicted"/>
<protein>
    <recommendedName>
        <fullName evidence="5">Lipoprotein</fullName>
    </recommendedName>
</protein>
<name>A0A9X2RPM8_9ACTN</name>
<feature type="compositionally biased region" description="Gly residues" evidence="1">
    <location>
        <begin position="212"/>
        <end position="239"/>
    </location>
</feature>
<feature type="compositionally biased region" description="Polar residues" evidence="1">
    <location>
        <begin position="56"/>
        <end position="74"/>
    </location>
</feature>
<evidence type="ECO:0000256" key="2">
    <source>
        <dbReference type="SAM" id="SignalP"/>
    </source>
</evidence>
<keyword evidence="4" id="KW-1185">Reference proteome</keyword>
<sequence>MFRKSTAAIVTSATAGALLLTACGGGGDSKDSSAPATSASAGAAARAGANTGAQSDGQELNFLSGTAKKNNAQPMTGDWANEPGKPATKPEAQRWVQLSASKAGSLNPVVVNGAGFTLYRFDKDTANPSKSTCNGDCAVTWPPVVVARDGRIFLDGVDKSKVGTVKRDDGTLQVTVGGWPVYRFSKDTKPGDTKGQGVGGTWFGVTPDGKKAGGGAGGEGTGSGSGSGTGTGAGSGSGSGSSPAKPATSVVLFDNRNFGDPAQGLAGKGCQNVARDNVASSLQVQGSLKIWSGRNCTGKSKVVERDVADLASIGFDNDISSVFFG</sequence>
<organism evidence="3 4">
    <name type="scientific">Streptomyces telluris</name>
    <dbReference type="NCBI Taxonomy" id="2720021"/>
    <lineage>
        <taxon>Bacteria</taxon>
        <taxon>Bacillati</taxon>
        <taxon>Actinomycetota</taxon>
        <taxon>Actinomycetes</taxon>
        <taxon>Kitasatosporales</taxon>
        <taxon>Streptomycetaceae</taxon>
        <taxon>Streptomyces</taxon>
    </lineage>
</organism>
<feature type="region of interest" description="Disordered" evidence="1">
    <location>
        <begin position="25"/>
        <end position="91"/>
    </location>
</feature>
<accession>A0A9X2RPM8</accession>
<dbReference type="RefSeq" id="WP_256790757.1">
    <property type="nucleotide sequence ID" value="NZ_JANIID010000013.1"/>
</dbReference>
<comment type="caution">
    <text evidence="3">The sequence shown here is derived from an EMBL/GenBank/DDBJ whole genome shotgun (WGS) entry which is preliminary data.</text>
</comment>
<feature type="signal peptide" evidence="2">
    <location>
        <begin position="1"/>
        <end position="22"/>
    </location>
</feature>
<evidence type="ECO:0000313" key="4">
    <source>
        <dbReference type="Proteomes" id="UP001142374"/>
    </source>
</evidence>
<keyword evidence="2" id="KW-0732">Signal</keyword>
<dbReference type="Pfam" id="PF03640">
    <property type="entry name" value="Lipoprotein_15"/>
    <property type="match status" value="2"/>
</dbReference>
<reference evidence="3" key="1">
    <citation type="submission" date="2022-06" db="EMBL/GenBank/DDBJ databases">
        <title>WGS of actinobacteria.</title>
        <authorList>
            <person name="Thawai C."/>
        </authorList>
    </citation>
    <scope>NUCLEOTIDE SEQUENCE</scope>
    <source>
        <strain evidence="3">AA8</strain>
    </source>
</reference>
<dbReference type="GO" id="GO:0043448">
    <property type="term" value="P:alkane catabolic process"/>
    <property type="evidence" value="ECO:0007669"/>
    <property type="project" value="TreeGrafter"/>
</dbReference>
<evidence type="ECO:0000256" key="1">
    <source>
        <dbReference type="SAM" id="MobiDB-lite"/>
    </source>
</evidence>
<evidence type="ECO:0000313" key="3">
    <source>
        <dbReference type="EMBL" id="MCQ8771255.1"/>
    </source>
</evidence>
<feature type="region of interest" description="Disordered" evidence="1">
    <location>
        <begin position="185"/>
        <end position="247"/>
    </location>
</feature>
<dbReference type="Gene3D" id="2.60.20.10">
    <property type="entry name" value="Crystallins"/>
    <property type="match status" value="1"/>
</dbReference>
<dbReference type="PANTHER" id="PTHR39335:SF1">
    <property type="entry name" value="BLL4220 PROTEIN"/>
    <property type="match status" value="1"/>
</dbReference>
<dbReference type="PANTHER" id="PTHR39335">
    <property type="entry name" value="BLL4220 PROTEIN"/>
    <property type="match status" value="1"/>
</dbReference>
<dbReference type="Proteomes" id="UP001142374">
    <property type="component" value="Unassembled WGS sequence"/>
</dbReference>
<dbReference type="InterPro" id="IPR005297">
    <property type="entry name" value="Lipoprotein_repeat"/>
</dbReference>
<feature type="compositionally biased region" description="Low complexity" evidence="1">
    <location>
        <begin position="32"/>
        <end position="55"/>
    </location>
</feature>
<dbReference type="PROSITE" id="PS51257">
    <property type="entry name" value="PROKAR_LIPOPROTEIN"/>
    <property type="match status" value="1"/>
</dbReference>
<feature type="chain" id="PRO_5040843496" description="Lipoprotein" evidence="2">
    <location>
        <begin position="23"/>
        <end position="325"/>
    </location>
</feature>
<evidence type="ECO:0008006" key="5">
    <source>
        <dbReference type="Google" id="ProtNLM"/>
    </source>
</evidence>
<gene>
    <name evidence="3" type="ORF">NQU55_15990</name>
</gene>
<dbReference type="AlphaFoldDB" id="A0A9X2RPM8"/>
<dbReference type="EMBL" id="JANIID010000013">
    <property type="protein sequence ID" value="MCQ8771255.1"/>
    <property type="molecule type" value="Genomic_DNA"/>
</dbReference>